<organism evidence="1 2">
    <name type="scientific">Cercospora kikuchii</name>
    <dbReference type="NCBI Taxonomy" id="84275"/>
    <lineage>
        <taxon>Eukaryota</taxon>
        <taxon>Fungi</taxon>
        <taxon>Dikarya</taxon>
        <taxon>Ascomycota</taxon>
        <taxon>Pezizomycotina</taxon>
        <taxon>Dothideomycetes</taxon>
        <taxon>Dothideomycetidae</taxon>
        <taxon>Mycosphaerellales</taxon>
        <taxon>Mycosphaerellaceae</taxon>
        <taxon>Cercospora</taxon>
    </lineage>
</organism>
<name>A0A9P3CGW3_9PEZI</name>
<reference evidence="1 2" key="1">
    <citation type="submission" date="2021-01" db="EMBL/GenBank/DDBJ databases">
        <title>Cercospora kikuchii MAFF 305040 whole genome shotgun sequence.</title>
        <authorList>
            <person name="Kashiwa T."/>
            <person name="Suzuki T."/>
        </authorList>
    </citation>
    <scope>NUCLEOTIDE SEQUENCE [LARGE SCALE GENOMIC DNA]</scope>
    <source>
        <strain evidence="1 2">MAFF 305040</strain>
    </source>
</reference>
<comment type="caution">
    <text evidence="1">The sequence shown here is derived from an EMBL/GenBank/DDBJ whole genome shotgun (WGS) entry which is preliminary data.</text>
</comment>
<dbReference type="GeneID" id="68291823"/>
<sequence length="151" mass="16319">MGASSSSAPNTAATSSRVPPFAEVGILEAIPETSTECEWQALPQSLASSNFLRDFWQNAMAMAPNAGWEHKKDTWLDGDASERRLRKAIALDGRGRDTTWTAVGGLPIQNFACKDCPKAGVPCIRSVGSGDDVRFGVLQSKKDGFDYFPNH</sequence>
<dbReference type="EMBL" id="BOLY01000004">
    <property type="protein sequence ID" value="GIZ43002.1"/>
    <property type="molecule type" value="Genomic_DNA"/>
</dbReference>
<keyword evidence="2" id="KW-1185">Reference proteome</keyword>
<dbReference type="RefSeq" id="XP_044657489.1">
    <property type="nucleotide sequence ID" value="XM_044801554.1"/>
</dbReference>
<evidence type="ECO:0000313" key="1">
    <source>
        <dbReference type="EMBL" id="GIZ43002.1"/>
    </source>
</evidence>
<gene>
    <name evidence="1" type="ORF">CKM354_000624800</name>
</gene>
<proteinExistence type="predicted"/>
<evidence type="ECO:0000313" key="2">
    <source>
        <dbReference type="Proteomes" id="UP000825890"/>
    </source>
</evidence>
<dbReference type="AlphaFoldDB" id="A0A9P3CGW3"/>
<dbReference type="Proteomes" id="UP000825890">
    <property type="component" value="Unassembled WGS sequence"/>
</dbReference>
<accession>A0A9P3CGW3</accession>
<protein>
    <submittedName>
        <fullName evidence="1">Uncharacterized protein</fullName>
    </submittedName>
</protein>